<reference evidence="2" key="1">
    <citation type="submission" date="2018-05" db="EMBL/GenBank/DDBJ databases">
        <authorList>
            <person name="Lanie J.A."/>
            <person name="Ng W.-L."/>
            <person name="Kazmierczak K.M."/>
            <person name="Andrzejewski T.M."/>
            <person name="Davidsen T.M."/>
            <person name="Wayne K.J."/>
            <person name="Tettelin H."/>
            <person name="Glass J.I."/>
            <person name="Rusch D."/>
            <person name="Podicherti R."/>
            <person name="Tsui H.-C.T."/>
            <person name="Winkler M.E."/>
        </authorList>
    </citation>
    <scope>NUCLEOTIDE SEQUENCE</scope>
</reference>
<organism evidence="2">
    <name type="scientific">marine metagenome</name>
    <dbReference type="NCBI Taxonomy" id="408172"/>
    <lineage>
        <taxon>unclassified sequences</taxon>
        <taxon>metagenomes</taxon>
        <taxon>ecological metagenomes</taxon>
    </lineage>
</organism>
<gene>
    <name evidence="2" type="ORF">METZ01_LOCUS332196</name>
</gene>
<proteinExistence type="predicted"/>
<feature type="non-terminal residue" evidence="2">
    <location>
        <position position="1"/>
    </location>
</feature>
<evidence type="ECO:0000256" key="1">
    <source>
        <dbReference type="SAM" id="MobiDB-lite"/>
    </source>
</evidence>
<evidence type="ECO:0000313" key="2">
    <source>
        <dbReference type="EMBL" id="SVC79342.1"/>
    </source>
</evidence>
<dbReference type="EMBL" id="UINC01111257">
    <property type="protein sequence ID" value="SVC79342.1"/>
    <property type="molecule type" value="Genomic_DNA"/>
</dbReference>
<name>A0A382Q4H2_9ZZZZ</name>
<dbReference type="AlphaFoldDB" id="A0A382Q4H2"/>
<sequence>GLTVAVLAGLIISTIRRDRRQQALSHANPSPPAPHLN</sequence>
<feature type="region of interest" description="Disordered" evidence="1">
    <location>
        <begin position="18"/>
        <end position="37"/>
    </location>
</feature>
<accession>A0A382Q4H2</accession>
<protein>
    <submittedName>
        <fullName evidence="2">Uncharacterized protein</fullName>
    </submittedName>
</protein>